<proteinExistence type="inferred from homology"/>
<dbReference type="GO" id="GO:0008843">
    <property type="term" value="F:endochitinase activity"/>
    <property type="evidence" value="ECO:0007669"/>
    <property type="project" value="UniProtKB-EC"/>
</dbReference>
<dbReference type="InterPro" id="IPR013320">
    <property type="entry name" value="ConA-like_dom_sf"/>
</dbReference>
<feature type="signal peptide" evidence="15">
    <location>
        <begin position="1"/>
        <end position="21"/>
    </location>
</feature>
<dbReference type="CDD" id="cd02183">
    <property type="entry name" value="GH16_fungal_CRH1_transglycosylase"/>
    <property type="match status" value="1"/>
</dbReference>
<comment type="similarity">
    <text evidence="12">Belongs to the glycosyl hydrolase 16 family. CRH1 subfamily.</text>
</comment>
<dbReference type="PANTHER" id="PTHR10963">
    <property type="entry name" value="GLYCOSYL HYDROLASE-RELATED"/>
    <property type="match status" value="1"/>
</dbReference>
<comment type="catalytic activity">
    <reaction evidence="1">
        <text>Random endo-hydrolysis of N-acetyl-beta-D-glucosaminide (1-&gt;4)-beta-linkages in chitin and chitodextrins.</text>
        <dbReference type="EC" id="3.2.1.14"/>
    </reaction>
</comment>
<keyword evidence="14" id="KW-1133">Transmembrane helix</keyword>
<dbReference type="SUPFAM" id="SSF49899">
    <property type="entry name" value="Concanavalin A-like lectins/glucanases"/>
    <property type="match status" value="1"/>
</dbReference>
<reference evidence="17" key="1">
    <citation type="submission" date="2022-07" db="EMBL/GenBank/DDBJ databases">
        <title>Draft genome sequence of Zalerion maritima ATCC 34329, a (micro)plastics degrading marine fungus.</title>
        <authorList>
            <person name="Paco A."/>
            <person name="Goncalves M.F.M."/>
            <person name="Rocha-Santos T.A.P."/>
            <person name="Alves A."/>
        </authorList>
    </citation>
    <scope>NUCLEOTIDE SEQUENCE</scope>
    <source>
        <strain evidence="17">ATCC 34329</strain>
    </source>
</reference>
<evidence type="ECO:0000256" key="7">
    <source>
        <dbReference type="ARBA" id="ARBA00022801"/>
    </source>
</evidence>
<dbReference type="GO" id="GO:0005975">
    <property type="term" value="P:carbohydrate metabolic process"/>
    <property type="evidence" value="ECO:0007669"/>
    <property type="project" value="InterPro"/>
</dbReference>
<dbReference type="PROSITE" id="PS51762">
    <property type="entry name" value="GH16_2"/>
    <property type="match status" value="1"/>
</dbReference>
<dbReference type="EC" id="3.2.1.14" evidence="3"/>
<evidence type="ECO:0000256" key="1">
    <source>
        <dbReference type="ARBA" id="ARBA00000822"/>
    </source>
</evidence>
<evidence type="ECO:0000256" key="14">
    <source>
        <dbReference type="SAM" id="Phobius"/>
    </source>
</evidence>
<evidence type="ECO:0000256" key="3">
    <source>
        <dbReference type="ARBA" id="ARBA00012729"/>
    </source>
</evidence>
<feature type="chain" id="PRO_5041959668" description="chitinase" evidence="15">
    <location>
        <begin position="22"/>
        <end position="451"/>
    </location>
</feature>
<evidence type="ECO:0000256" key="12">
    <source>
        <dbReference type="ARBA" id="ARBA00038074"/>
    </source>
</evidence>
<evidence type="ECO:0000256" key="8">
    <source>
        <dbReference type="ARBA" id="ARBA00023136"/>
    </source>
</evidence>
<protein>
    <recommendedName>
        <fullName evidence="3">chitinase</fullName>
        <ecNumber evidence="3">3.2.1.14</ecNumber>
    </recommendedName>
</protein>
<gene>
    <name evidence="17" type="ORF">MKZ38_010149</name>
</gene>
<name>A0AAD5RSL1_9PEZI</name>
<evidence type="ECO:0000256" key="15">
    <source>
        <dbReference type="SAM" id="SignalP"/>
    </source>
</evidence>
<comment type="subcellular location">
    <subcellularLocation>
        <location evidence="2">Membrane</location>
    </subcellularLocation>
</comment>
<keyword evidence="6 15" id="KW-0732">Signal</keyword>
<dbReference type="GO" id="GO:0031505">
    <property type="term" value="P:fungal-type cell wall organization"/>
    <property type="evidence" value="ECO:0007669"/>
    <property type="project" value="TreeGrafter"/>
</dbReference>
<evidence type="ECO:0000256" key="4">
    <source>
        <dbReference type="ARBA" id="ARBA00022676"/>
    </source>
</evidence>
<evidence type="ECO:0000256" key="9">
    <source>
        <dbReference type="ARBA" id="ARBA00023180"/>
    </source>
</evidence>
<keyword evidence="5" id="KW-0808">Transferase</keyword>
<accession>A0AAD5RSL1</accession>
<feature type="transmembrane region" description="Helical" evidence="14">
    <location>
        <begin position="300"/>
        <end position="320"/>
    </location>
</feature>
<evidence type="ECO:0000256" key="6">
    <source>
        <dbReference type="ARBA" id="ARBA00022729"/>
    </source>
</evidence>
<dbReference type="InterPro" id="IPR000757">
    <property type="entry name" value="Beta-glucanase-like"/>
</dbReference>
<dbReference type="PANTHER" id="PTHR10963:SF27">
    <property type="entry name" value="GLYCOSIDASE-RELATED"/>
    <property type="match status" value="1"/>
</dbReference>
<keyword evidence="9" id="KW-0325">Glycoprotein</keyword>
<comment type="caution">
    <text evidence="17">The sequence shown here is derived from an EMBL/GenBank/DDBJ whole genome shotgun (WGS) entry which is preliminary data.</text>
</comment>
<evidence type="ECO:0000313" key="17">
    <source>
        <dbReference type="EMBL" id="KAJ2903264.1"/>
    </source>
</evidence>
<keyword evidence="4" id="KW-0328">Glycosyltransferase</keyword>
<evidence type="ECO:0000313" key="18">
    <source>
        <dbReference type="Proteomes" id="UP001201980"/>
    </source>
</evidence>
<dbReference type="GO" id="GO:0016757">
    <property type="term" value="F:glycosyltransferase activity"/>
    <property type="evidence" value="ECO:0007669"/>
    <property type="project" value="UniProtKB-KW"/>
</dbReference>
<evidence type="ECO:0000256" key="10">
    <source>
        <dbReference type="ARBA" id="ARBA00023295"/>
    </source>
</evidence>
<keyword evidence="10" id="KW-0326">Glycosidase</keyword>
<evidence type="ECO:0000256" key="2">
    <source>
        <dbReference type="ARBA" id="ARBA00004370"/>
    </source>
</evidence>
<keyword evidence="7 17" id="KW-0378">Hydrolase</keyword>
<keyword evidence="8 14" id="KW-0472">Membrane</keyword>
<keyword evidence="11" id="KW-0961">Cell wall biogenesis/degradation</keyword>
<dbReference type="Gene3D" id="2.60.120.200">
    <property type="match status" value="1"/>
</dbReference>
<organism evidence="17 18">
    <name type="scientific">Zalerion maritima</name>
    <dbReference type="NCBI Taxonomy" id="339359"/>
    <lineage>
        <taxon>Eukaryota</taxon>
        <taxon>Fungi</taxon>
        <taxon>Dikarya</taxon>
        <taxon>Ascomycota</taxon>
        <taxon>Pezizomycotina</taxon>
        <taxon>Sordariomycetes</taxon>
        <taxon>Lulworthiomycetidae</taxon>
        <taxon>Lulworthiales</taxon>
        <taxon>Lulworthiaceae</taxon>
        <taxon>Zalerion</taxon>
    </lineage>
</organism>
<keyword evidence="18" id="KW-1185">Reference proteome</keyword>
<feature type="compositionally biased region" description="Polar residues" evidence="13">
    <location>
        <begin position="432"/>
        <end position="451"/>
    </location>
</feature>
<dbReference type="Pfam" id="PF00722">
    <property type="entry name" value="Glyco_hydro_16"/>
    <property type="match status" value="1"/>
</dbReference>
<dbReference type="GO" id="GO:0016020">
    <property type="term" value="C:membrane"/>
    <property type="evidence" value="ECO:0007669"/>
    <property type="project" value="UniProtKB-SubCell"/>
</dbReference>
<dbReference type="GO" id="GO:0009277">
    <property type="term" value="C:fungal-type cell wall"/>
    <property type="evidence" value="ECO:0007669"/>
    <property type="project" value="TreeGrafter"/>
</dbReference>
<evidence type="ECO:0000259" key="16">
    <source>
        <dbReference type="PROSITE" id="PS51762"/>
    </source>
</evidence>
<evidence type="ECO:0000256" key="5">
    <source>
        <dbReference type="ARBA" id="ARBA00022679"/>
    </source>
</evidence>
<feature type="domain" description="GH16" evidence="16">
    <location>
        <begin position="23"/>
        <end position="246"/>
    </location>
</feature>
<dbReference type="Proteomes" id="UP001201980">
    <property type="component" value="Unassembled WGS sequence"/>
</dbReference>
<sequence length="451" mass="49149">MVSASSFSLSAIALLVSSVAAQVYTDCNPLNETCPANPALGTELYQNFNSTPKEGVWNVTNGQIEYDADQGAAFTVNKKGDAPTIETNFYFFFGRTEVVMKVAPGDGIISSIVWLSDILDEVDWEFFGSNTTHAETNWFGRGEPDFTNAIYHPMDNPVEDYHNYTTTWTSDSMDFYIDGEHVRQLLPADANDGENYPQTPMKFSLGIWAAGDPDQPEGTREWAQGTTDYDQGPFTMWVKSAAVEDYSTGKEYVYSDHSGDWQSIEIVQGNSTVKEVIEAEPEKSLAEKWAELPDGTKTGIYAGASGFVACVAAAGLFYCFRQRRRGAKEAAEVEKRAEAERLEMAGFHATGRNLDSLPAMASPGGNDYKAPDSPISNYRGGTPMEERAWDPTTSGSAPMPLLRDDALAQGGAHSPLPQSSPYSDNPPRLTTPGPQGSDLQSFFQSGPGQAR</sequence>
<dbReference type="AlphaFoldDB" id="A0AAD5RSL1"/>
<evidence type="ECO:0000256" key="11">
    <source>
        <dbReference type="ARBA" id="ARBA00023316"/>
    </source>
</evidence>
<feature type="region of interest" description="Disordered" evidence="13">
    <location>
        <begin position="353"/>
        <end position="451"/>
    </location>
</feature>
<dbReference type="InterPro" id="IPR050546">
    <property type="entry name" value="Glycosyl_Hydrlase_16"/>
</dbReference>
<dbReference type="EMBL" id="JAKWBI020000086">
    <property type="protein sequence ID" value="KAJ2903264.1"/>
    <property type="molecule type" value="Genomic_DNA"/>
</dbReference>
<keyword evidence="14" id="KW-0812">Transmembrane</keyword>
<evidence type="ECO:0000256" key="13">
    <source>
        <dbReference type="SAM" id="MobiDB-lite"/>
    </source>
</evidence>